<evidence type="ECO:0000256" key="3">
    <source>
        <dbReference type="SAM" id="Phobius"/>
    </source>
</evidence>
<keyword evidence="5" id="KW-1185">Reference proteome</keyword>
<dbReference type="PANTHER" id="PTHR42928:SF5">
    <property type="entry name" value="BLR1237 PROTEIN"/>
    <property type="match status" value="1"/>
</dbReference>
<dbReference type="EMBL" id="RXFQ01000034">
    <property type="protein sequence ID" value="RSZ28764.1"/>
    <property type="molecule type" value="Genomic_DNA"/>
</dbReference>
<feature type="region of interest" description="Disordered" evidence="2">
    <location>
        <begin position="1"/>
        <end position="27"/>
    </location>
</feature>
<name>A0ABX9ZWZ3_9BURK</name>
<comment type="similarity">
    <text evidence="1">Belongs to the UPF0065 (bug) family.</text>
</comment>
<organism evidence="4 5">
    <name type="scientific">Variovorax beijingensis</name>
    <dbReference type="NCBI Taxonomy" id="2496117"/>
    <lineage>
        <taxon>Bacteria</taxon>
        <taxon>Pseudomonadati</taxon>
        <taxon>Pseudomonadota</taxon>
        <taxon>Betaproteobacteria</taxon>
        <taxon>Burkholderiales</taxon>
        <taxon>Comamonadaceae</taxon>
        <taxon>Variovorax</taxon>
    </lineage>
</organism>
<feature type="transmembrane region" description="Helical" evidence="3">
    <location>
        <begin position="62"/>
        <end position="82"/>
    </location>
</feature>
<reference evidence="4 5" key="1">
    <citation type="submission" date="2018-12" db="EMBL/GenBank/DDBJ databases">
        <title>The genome sequences of strain 502.</title>
        <authorList>
            <person name="Gao J."/>
            <person name="Sun J."/>
        </authorList>
    </citation>
    <scope>NUCLEOTIDE SEQUENCE [LARGE SCALE GENOMIC DNA]</scope>
    <source>
        <strain evidence="4 5">502</strain>
    </source>
</reference>
<keyword evidence="3" id="KW-1133">Transmembrane helix</keyword>
<evidence type="ECO:0000256" key="1">
    <source>
        <dbReference type="ARBA" id="ARBA00006987"/>
    </source>
</evidence>
<dbReference type="CDD" id="cd07012">
    <property type="entry name" value="PBP2_Bug_TTT"/>
    <property type="match status" value="1"/>
</dbReference>
<dbReference type="Proteomes" id="UP000271137">
    <property type="component" value="Unassembled WGS sequence"/>
</dbReference>
<keyword evidence="3" id="KW-0812">Transmembrane</keyword>
<dbReference type="Gene3D" id="3.40.190.150">
    <property type="entry name" value="Bordetella uptake gene, domain 1"/>
    <property type="match status" value="1"/>
</dbReference>
<keyword evidence="3" id="KW-0472">Membrane</keyword>
<protein>
    <submittedName>
        <fullName evidence="4">Tripartite tricarboxylate transporter substrate binding protein</fullName>
    </submittedName>
</protein>
<accession>A0ABX9ZWZ3</accession>
<dbReference type="PIRSF" id="PIRSF017082">
    <property type="entry name" value="YflP"/>
    <property type="match status" value="1"/>
</dbReference>
<gene>
    <name evidence="4" type="ORF">EJO66_31180</name>
</gene>
<evidence type="ECO:0000256" key="2">
    <source>
        <dbReference type="SAM" id="MobiDB-lite"/>
    </source>
</evidence>
<dbReference type="Gene3D" id="3.40.190.10">
    <property type="entry name" value="Periplasmic binding protein-like II"/>
    <property type="match status" value="1"/>
</dbReference>
<dbReference type="InterPro" id="IPR042100">
    <property type="entry name" value="Bug_dom1"/>
</dbReference>
<dbReference type="SUPFAM" id="SSF53850">
    <property type="entry name" value="Periplasmic binding protein-like II"/>
    <property type="match status" value="1"/>
</dbReference>
<evidence type="ECO:0000313" key="5">
    <source>
        <dbReference type="Proteomes" id="UP000271137"/>
    </source>
</evidence>
<proteinExistence type="inferred from homology"/>
<sequence>MTRCRAVPEVEEPESERTCGERAASVRLSNQQGDNMTSAAISTAHSRTPGHRAQSVRLGRRLLATVALACVVPWSLAATPAWTPPGPVRLVVPYAPGGGTDVLARIVASHIGNALGQPLIVENRPGVNGILGANHVYGAPANGTTLLFAAADFISVSPHIYKKAVKYDPNGFTPVALVARMGFVLASKESSGTKSAAEFVAQARSKEITYGHWGPGSMSQMGMELLRSKAEGTKALPIPYAGAAPVLAAVMAGDVEYGFVPTPLAVASKSKLKLIALGSPERFPAIGDVPTLKEQGYGVDSDTWFGVLAPPNTPQAAIEVLQAHVNKVVQDAVVRARMAEIGYTPSNIEPRDFGTFVRAENARWGAVVKAANIQVEE</sequence>
<dbReference type="InterPro" id="IPR005064">
    <property type="entry name" value="BUG"/>
</dbReference>
<evidence type="ECO:0000313" key="4">
    <source>
        <dbReference type="EMBL" id="RSZ28764.1"/>
    </source>
</evidence>
<dbReference type="Pfam" id="PF03401">
    <property type="entry name" value="TctC"/>
    <property type="match status" value="1"/>
</dbReference>
<comment type="caution">
    <text evidence="4">The sequence shown here is derived from an EMBL/GenBank/DDBJ whole genome shotgun (WGS) entry which is preliminary data.</text>
</comment>
<dbReference type="PANTHER" id="PTHR42928">
    <property type="entry name" value="TRICARBOXYLATE-BINDING PROTEIN"/>
    <property type="match status" value="1"/>
</dbReference>